<reference evidence="1" key="2">
    <citation type="journal article" date="2021" name="PeerJ">
        <title>Extensive microbial diversity within the chicken gut microbiome revealed by metagenomics and culture.</title>
        <authorList>
            <person name="Gilroy R."/>
            <person name="Ravi A."/>
            <person name="Getino M."/>
            <person name="Pursley I."/>
            <person name="Horton D.L."/>
            <person name="Alikhan N.F."/>
            <person name="Baker D."/>
            <person name="Gharbi K."/>
            <person name="Hall N."/>
            <person name="Watson M."/>
            <person name="Adriaenssens E.M."/>
            <person name="Foster-Nyarko E."/>
            <person name="Jarju S."/>
            <person name="Secka A."/>
            <person name="Antonio M."/>
            <person name="Oren A."/>
            <person name="Chaudhuri R.R."/>
            <person name="La Ragione R."/>
            <person name="Hildebrand F."/>
            <person name="Pallen M.J."/>
        </authorList>
    </citation>
    <scope>NUCLEOTIDE SEQUENCE</scope>
    <source>
        <strain evidence="1">1383</strain>
    </source>
</reference>
<evidence type="ECO:0000313" key="1">
    <source>
        <dbReference type="EMBL" id="HIT98151.1"/>
    </source>
</evidence>
<name>A0A9D1KSU6_9FLAO</name>
<organism evidence="1 2">
    <name type="scientific">Candidatus Merdimorpha stercoravium</name>
    <dbReference type="NCBI Taxonomy" id="2840863"/>
    <lineage>
        <taxon>Bacteria</taxon>
        <taxon>Pseudomonadati</taxon>
        <taxon>Bacteroidota</taxon>
        <taxon>Flavobacteriia</taxon>
        <taxon>Flavobacteriales</taxon>
        <taxon>Candidatus Merdimorpha</taxon>
    </lineage>
</organism>
<dbReference type="Proteomes" id="UP000824161">
    <property type="component" value="Unassembled WGS sequence"/>
</dbReference>
<gene>
    <name evidence="1" type="ORF">IAC44_04855</name>
</gene>
<dbReference type="EMBL" id="DVLY01000113">
    <property type="protein sequence ID" value="HIT98151.1"/>
    <property type="molecule type" value="Genomic_DNA"/>
</dbReference>
<protein>
    <submittedName>
        <fullName evidence="1">Uncharacterized protein</fullName>
    </submittedName>
</protein>
<accession>A0A9D1KSU6</accession>
<evidence type="ECO:0000313" key="2">
    <source>
        <dbReference type="Proteomes" id="UP000824161"/>
    </source>
</evidence>
<reference evidence="1" key="1">
    <citation type="submission" date="2020-10" db="EMBL/GenBank/DDBJ databases">
        <authorList>
            <person name="Gilroy R."/>
        </authorList>
    </citation>
    <scope>NUCLEOTIDE SEQUENCE</scope>
    <source>
        <strain evidence="1">1383</strain>
    </source>
</reference>
<proteinExistence type="predicted"/>
<comment type="caution">
    <text evidence="1">The sequence shown here is derived from an EMBL/GenBank/DDBJ whole genome shotgun (WGS) entry which is preliminary data.</text>
</comment>
<sequence length="98" mass="11109">MERIDYRQLKTLSDVKAARARVDAQLERAEGRLKEDYRQAARLFDFDYLVEAASAKVASFCGVIEAAVSGFRMVSQWIGRLRSPRQKGPPQEEGTTDE</sequence>
<dbReference type="AlphaFoldDB" id="A0A9D1KSU6"/>